<evidence type="ECO:0000313" key="2">
    <source>
        <dbReference type="Proteomes" id="UP000663828"/>
    </source>
</evidence>
<accession>A0A816HPA0</accession>
<sequence>PANSNEHEVCLTFVSHVLKELNDHLKHYEIELETIKASLMIDWTSTIQDRLETYIMNNLYSFRTKMFHQIELIYYDYHIQAIKLEYLRHNPSPYQKQLLEDLCQYKYELVTAEEVFKLLEQQINFYNSSNQSFEFSPIAESTLSSSIANQTLRQRLYLQYKETAAQARAQLFRLYLTTAEDDKYQCQ</sequence>
<comment type="caution">
    <text evidence="1">The sequence shown here is derived from an EMBL/GenBank/DDBJ whole genome shotgun (WGS) entry which is preliminary data.</text>
</comment>
<gene>
    <name evidence="1" type="ORF">XAT740_LOCUS63282</name>
</gene>
<protein>
    <submittedName>
        <fullName evidence="1">Uncharacterized protein</fullName>
    </submittedName>
</protein>
<dbReference type="AlphaFoldDB" id="A0A816HPA0"/>
<evidence type="ECO:0000313" key="1">
    <source>
        <dbReference type="EMBL" id="CAF1689381.1"/>
    </source>
</evidence>
<dbReference type="EMBL" id="CAJNOR010019199">
    <property type="protein sequence ID" value="CAF1689381.1"/>
    <property type="molecule type" value="Genomic_DNA"/>
</dbReference>
<dbReference type="Proteomes" id="UP000663828">
    <property type="component" value="Unassembled WGS sequence"/>
</dbReference>
<proteinExistence type="predicted"/>
<feature type="non-terminal residue" evidence="1">
    <location>
        <position position="1"/>
    </location>
</feature>
<reference evidence="1" key="1">
    <citation type="submission" date="2021-02" db="EMBL/GenBank/DDBJ databases">
        <authorList>
            <person name="Nowell W R."/>
        </authorList>
    </citation>
    <scope>NUCLEOTIDE SEQUENCE</scope>
</reference>
<name>A0A816HPA0_ADIRI</name>
<keyword evidence="2" id="KW-1185">Reference proteome</keyword>
<organism evidence="1 2">
    <name type="scientific">Adineta ricciae</name>
    <name type="common">Rotifer</name>
    <dbReference type="NCBI Taxonomy" id="249248"/>
    <lineage>
        <taxon>Eukaryota</taxon>
        <taxon>Metazoa</taxon>
        <taxon>Spiralia</taxon>
        <taxon>Gnathifera</taxon>
        <taxon>Rotifera</taxon>
        <taxon>Eurotatoria</taxon>
        <taxon>Bdelloidea</taxon>
        <taxon>Adinetida</taxon>
        <taxon>Adinetidae</taxon>
        <taxon>Adineta</taxon>
    </lineage>
</organism>
<feature type="non-terminal residue" evidence="1">
    <location>
        <position position="187"/>
    </location>
</feature>